<dbReference type="InterPro" id="IPR011009">
    <property type="entry name" value="Kinase-like_dom_sf"/>
</dbReference>
<sequence length="348" mass="38726">MDKAVALQLVQRCLPLFESKGLASVGEIEGVRPRNLLGLWTGMGSVDEIEVTGKNATETIVVKSIGSYKKLDDELALVDHMSYYNEASFYESDLADRICHSGAGCPRPLLVDRSKDGEVTICMTKLPGRGFSRSPAQTKAALSWLARLHACFWGKRADAAMAGSGLSGQACFWHLDTRQIELKSMPQDALRWAAKGIDARLKADKMQTLCHGDPKGANIMWDEEAGVSFYDFQWFGKAPPTKDLAYFFGVAAAGLSSEESERELLRFYHGELSKLLEAQEDAVPDFEYLWNSYHLALCDLGRWMKGGFSFGNTRLIFGHVQALLKSLDGLKEKSEEVYQDKIFELYPP</sequence>
<dbReference type="InterPro" id="IPR002575">
    <property type="entry name" value="Aminoglycoside_PTrfase"/>
</dbReference>
<dbReference type="OrthoDB" id="411145at2759"/>
<dbReference type="PANTHER" id="PTHR11012:SF30">
    <property type="entry name" value="PROTEIN KINASE-LIKE DOMAIN-CONTAINING"/>
    <property type="match status" value="1"/>
</dbReference>
<name>A0A812S758_9DINO</name>
<dbReference type="SUPFAM" id="SSF56112">
    <property type="entry name" value="Protein kinase-like (PK-like)"/>
    <property type="match status" value="1"/>
</dbReference>
<dbReference type="Proteomes" id="UP000601435">
    <property type="component" value="Unassembled WGS sequence"/>
</dbReference>
<protein>
    <recommendedName>
        <fullName evidence="1">Aminoglycoside phosphotransferase domain-containing protein</fullName>
    </recommendedName>
</protein>
<dbReference type="PANTHER" id="PTHR11012">
    <property type="entry name" value="PROTEIN KINASE-LIKE DOMAIN-CONTAINING"/>
    <property type="match status" value="1"/>
</dbReference>
<organism evidence="2 3">
    <name type="scientific">Symbiodinium necroappetens</name>
    <dbReference type="NCBI Taxonomy" id="1628268"/>
    <lineage>
        <taxon>Eukaryota</taxon>
        <taxon>Sar</taxon>
        <taxon>Alveolata</taxon>
        <taxon>Dinophyceae</taxon>
        <taxon>Suessiales</taxon>
        <taxon>Symbiodiniaceae</taxon>
        <taxon>Symbiodinium</taxon>
    </lineage>
</organism>
<accession>A0A812S758</accession>
<keyword evidence="3" id="KW-1185">Reference proteome</keyword>
<feature type="domain" description="Aminoglycoside phosphotransferase" evidence="1">
    <location>
        <begin position="93"/>
        <end position="271"/>
    </location>
</feature>
<dbReference type="AlphaFoldDB" id="A0A812S758"/>
<dbReference type="EMBL" id="CAJNJA010021130">
    <property type="protein sequence ID" value="CAE7470341.1"/>
    <property type="molecule type" value="Genomic_DNA"/>
</dbReference>
<dbReference type="Gene3D" id="3.90.1200.10">
    <property type="match status" value="1"/>
</dbReference>
<evidence type="ECO:0000259" key="1">
    <source>
        <dbReference type="Pfam" id="PF01636"/>
    </source>
</evidence>
<evidence type="ECO:0000313" key="2">
    <source>
        <dbReference type="EMBL" id="CAE7470341.1"/>
    </source>
</evidence>
<proteinExistence type="predicted"/>
<evidence type="ECO:0000313" key="3">
    <source>
        <dbReference type="Proteomes" id="UP000601435"/>
    </source>
</evidence>
<reference evidence="2" key="1">
    <citation type="submission" date="2021-02" db="EMBL/GenBank/DDBJ databases">
        <authorList>
            <person name="Dougan E. K."/>
            <person name="Rhodes N."/>
            <person name="Thang M."/>
            <person name="Chan C."/>
        </authorList>
    </citation>
    <scope>NUCLEOTIDE SEQUENCE</scope>
</reference>
<dbReference type="Pfam" id="PF01636">
    <property type="entry name" value="APH"/>
    <property type="match status" value="1"/>
</dbReference>
<gene>
    <name evidence="2" type="ORF">SNEC2469_LOCUS13236</name>
</gene>
<comment type="caution">
    <text evidence="2">The sequence shown here is derived from an EMBL/GenBank/DDBJ whole genome shotgun (WGS) entry which is preliminary data.</text>
</comment>